<protein>
    <submittedName>
        <fullName evidence="3">Uncharacterized protein</fullName>
    </submittedName>
</protein>
<evidence type="ECO:0000313" key="3">
    <source>
        <dbReference type="WBParaSite" id="MBELARI_LOCUS18128"/>
    </source>
</evidence>
<dbReference type="WBParaSite" id="MBELARI_LOCUS18128">
    <property type="protein sequence ID" value="MBELARI_LOCUS18128"/>
    <property type="gene ID" value="MBELARI_LOCUS18128"/>
</dbReference>
<accession>A0AAF3EV98</accession>
<organism evidence="2 3">
    <name type="scientific">Mesorhabditis belari</name>
    <dbReference type="NCBI Taxonomy" id="2138241"/>
    <lineage>
        <taxon>Eukaryota</taxon>
        <taxon>Metazoa</taxon>
        <taxon>Ecdysozoa</taxon>
        <taxon>Nematoda</taxon>
        <taxon>Chromadorea</taxon>
        <taxon>Rhabditida</taxon>
        <taxon>Rhabditina</taxon>
        <taxon>Rhabditomorpha</taxon>
        <taxon>Rhabditoidea</taxon>
        <taxon>Rhabditidae</taxon>
        <taxon>Mesorhabditinae</taxon>
        <taxon>Mesorhabditis</taxon>
    </lineage>
</organism>
<keyword evidence="2" id="KW-1185">Reference proteome</keyword>
<sequence length="608" mass="70652">MKKMKSPQDIYAYAQNRQTIEKPEKNENHDGSWMPTHSLDILSKTLTPTIFKNVNFFGDWSIVENLRLFLALGNPFTFNAVKIGTFWAFLAPKGNTGTQSDKEFSNNVEKPCLVDVTKFDPNANDYTMRSVMIGGFVFLNTSEYDTVRDEKTIYDVKGIEIRDGKMTDKRLDYIMKRMRGDYIKKHKGSGLIWIFYKKATKNCKAIILDVIILDEHGKHVDKLQTKFYIPEEKVKTNAEVRIKVNKKGECEIEEVPDFNDRQHIHYFYQTVKKPQNDASEPGEKFETKIIEKSEIKKMKSPEEIYALNGQTIEKPEKNENHDGSWMPTHSLDILSKTLTRTIFENVHFFGDWSIYENLRFFLTQKRIFIFYAVKIGTFWALLAPKGNTGTQSDKEFSNNVEKPCLVDVTKFDPNANDYTMRSVVIGGFVFLNTSEYDECDGKTIYDVKRVEIQAGEKKDKMRQYYIKKHKGSGLIWFFYRKATKKCKATIRDVVILDEHGMHADESKTSKFCMSEKELIEAIKDIEKADLQIEDILKKLSDYQVKTNAEIKIQVNEKGECEIEEIADFDGIEIYEPHVSRMREDYSDLKCFDFYSTLSSTLCHFSSRS</sequence>
<evidence type="ECO:0000313" key="2">
    <source>
        <dbReference type="Proteomes" id="UP000887575"/>
    </source>
</evidence>
<reference evidence="3" key="1">
    <citation type="submission" date="2024-02" db="UniProtKB">
        <authorList>
            <consortium name="WormBaseParasite"/>
        </authorList>
    </citation>
    <scope>IDENTIFICATION</scope>
</reference>
<feature type="coiled-coil region" evidence="1">
    <location>
        <begin position="518"/>
        <end position="545"/>
    </location>
</feature>
<keyword evidence="1" id="KW-0175">Coiled coil</keyword>
<dbReference type="Proteomes" id="UP000887575">
    <property type="component" value="Unassembled WGS sequence"/>
</dbReference>
<name>A0AAF3EV98_9BILA</name>
<proteinExistence type="predicted"/>
<evidence type="ECO:0000256" key="1">
    <source>
        <dbReference type="SAM" id="Coils"/>
    </source>
</evidence>
<dbReference type="AlphaFoldDB" id="A0AAF3EV98"/>